<protein>
    <recommendedName>
        <fullName evidence="5">hydroxyacylglutathione hydrolase</fullName>
        <ecNumber evidence="5">3.1.2.6</ecNumber>
    </recommendedName>
    <alternativeName>
        <fullName evidence="9">Glyoxalase II</fullName>
    </alternativeName>
</protein>
<dbReference type="HAMAP" id="MF_01374">
    <property type="entry name" value="Glyoxalase_2"/>
    <property type="match status" value="1"/>
</dbReference>
<dbReference type="GO" id="GO:0004416">
    <property type="term" value="F:hydroxyacylglutathione hydrolase activity"/>
    <property type="evidence" value="ECO:0007669"/>
    <property type="project" value="UniProtKB-EC"/>
</dbReference>
<dbReference type="CDD" id="cd07723">
    <property type="entry name" value="hydroxyacylglutathione_hydrolase_MBL-fold"/>
    <property type="match status" value="1"/>
</dbReference>
<comment type="similarity">
    <text evidence="4">Belongs to the metallo-beta-lactamase superfamily. Glyoxalase II family.</text>
</comment>
<dbReference type="InterPro" id="IPR017782">
    <property type="entry name" value="Hydroxyacylglutathione_Hdrlase"/>
</dbReference>
<dbReference type="EC" id="3.1.2.6" evidence="5"/>
<dbReference type="GO" id="GO:0031123">
    <property type="term" value="P:RNA 3'-end processing"/>
    <property type="evidence" value="ECO:0007669"/>
    <property type="project" value="UniProtKB-ARBA"/>
</dbReference>
<evidence type="ECO:0000256" key="7">
    <source>
        <dbReference type="ARBA" id="ARBA00022801"/>
    </source>
</evidence>
<reference evidence="12" key="1">
    <citation type="submission" date="2009-03" db="EMBL/GenBank/DDBJ databases">
        <title>Caligus rogercresseyi ESTs and full-length cDNAs.</title>
        <authorList>
            <person name="Yasuike M."/>
            <person name="von Schalburg K."/>
            <person name="Cooper G."/>
            <person name="Leong J."/>
            <person name="Jones S.R.M."/>
            <person name="Koop B.F."/>
        </authorList>
    </citation>
    <scope>NUCLEOTIDE SEQUENCE</scope>
    <source>
        <tissue evidence="12">Whole tissue</tissue>
    </source>
</reference>
<keyword evidence="7 12" id="KW-0378">Hydrolase</keyword>
<feature type="compositionally biased region" description="Basic and acidic residues" evidence="10">
    <location>
        <begin position="259"/>
        <end position="269"/>
    </location>
</feature>
<feature type="domain" description="Metallo-beta-lactamase" evidence="11">
    <location>
        <begin position="26"/>
        <end position="184"/>
    </location>
</feature>
<evidence type="ECO:0000259" key="11">
    <source>
        <dbReference type="SMART" id="SM00849"/>
    </source>
</evidence>
<dbReference type="SUPFAM" id="SSF56281">
    <property type="entry name" value="Metallo-hydrolase/oxidoreductase"/>
    <property type="match status" value="1"/>
</dbReference>
<dbReference type="NCBIfam" id="TIGR03413">
    <property type="entry name" value="GSH_gloB"/>
    <property type="match status" value="1"/>
</dbReference>
<keyword evidence="6" id="KW-0479">Metal-binding</keyword>
<evidence type="ECO:0000313" key="12">
    <source>
        <dbReference type="EMBL" id="ACO10827.1"/>
    </source>
</evidence>
<comment type="catalytic activity">
    <reaction evidence="1">
        <text>an S-(2-hydroxyacyl)glutathione + H2O = a 2-hydroxy carboxylate + glutathione + H(+)</text>
        <dbReference type="Rhea" id="RHEA:21864"/>
        <dbReference type="ChEBI" id="CHEBI:15377"/>
        <dbReference type="ChEBI" id="CHEBI:15378"/>
        <dbReference type="ChEBI" id="CHEBI:57925"/>
        <dbReference type="ChEBI" id="CHEBI:58896"/>
        <dbReference type="ChEBI" id="CHEBI:71261"/>
        <dbReference type="EC" id="3.1.2.6"/>
    </reaction>
</comment>
<organism evidence="12">
    <name type="scientific">Caligus rogercresseyi</name>
    <name type="common">Sea louse</name>
    <dbReference type="NCBI Taxonomy" id="217165"/>
    <lineage>
        <taxon>Eukaryota</taxon>
        <taxon>Metazoa</taxon>
        <taxon>Ecdysozoa</taxon>
        <taxon>Arthropoda</taxon>
        <taxon>Crustacea</taxon>
        <taxon>Multicrustacea</taxon>
        <taxon>Hexanauplia</taxon>
        <taxon>Copepoda</taxon>
        <taxon>Siphonostomatoida</taxon>
        <taxon>Caligidae</taxon>
        <taxon>Caligus</taxon>
    </lineage>
</organism>
<evidence type="ECO:0000256" key="9">
    <source>
        <dbReference type="ARBA" id="ARBA00031044"/>
    </source>
</evidence>
<evidence type="ECO:0000256" key="1">
    <source>
        <dbReference type="ARBA" id="ARBA00001623"/>
    </source>
</evidence>
<dbReference type="SMART" id="SM00849">
    <property type="entry name" value="Lactamase_B"/>
    <property type="match status" value="1"/>
</dbReference>
<dbReference type="PIRSF" id="PIRSF005457">
    <property type="entry name" value="Glx"/>
    <property type="match status" value="1"/>
</dbReference>
<dbReference type="AlphaFoldDB" id="C1BP74"/>
<sequence>MSTSAFKLIRHGLSGMTIEILPAFKDNYMYMIIDEKSRTAGIVDPADPDLVAKRVKECNLNLTSILTTHHHWDHAGGNMKMKEMFPDIKIYGGDDRIDGLTHKVSSGDVIHIDSLQFHCHFTPCHTQGHICYHFSGLEPAVFTGDTLFLGGCGRFFEGTAPEMHKNLMETLGSLPNETKVYCGHEYSLNNLRFGAHVEPDNKVISDKIAWCKGKRSGDNPEPTVPSTIGEEKSINPFMRVDVESVQRHTKTSDPIETMKALRDEKDNFK</sequence>
<dbReference type="FunFam" id="3.60.15.10:FF:000019">
    <property type="entry name" value="Hydroxyacylglutathione hydrolase, mitochondrial"/>
    <property type="match status" value="1"/>
</dbReference>
<accession>C1BP74</accession>
<evidence type="ECO:0000256" key="4">
    <source>
        <dbReference type="ARBA" id="ARBA00006759"/>
    </source>
</evidence>
<evidence type="ECO:0000256" key="6">
    <source>
        <dbReference type="ARBA" id="ARBA00022723"/>
    </source>
</evidence>
<name>C1BP74_CALRO</name>
<dbReference type="GO" id="GO:0019243">
    <property type="term" value="P:methylglyoxal catabolic process to D-lactate via S-lactoyl-glutathione"/>
    <property type="evidence" value="ECO:0007669"/>
    <property type="project" value="InterPro"/>
</dbReference>
<dbReference type="InterPro" id="IPR036866">
    <property type="entry name" value="RibonucZ/Hydroxyglut_hydro"/>
</dbReference>
<dbReference type="InterPro" id="IPR035680">
    <property type="entry name" value="Clx_II_MBL"/>
</dbReference>
<evidence type="ECO:0000256" key="2">
    <source>
        <dbReference type="ARBA" id="ARBA00001947"/>
    </source>
</evidence>
<comment type="cofactor">
    <cofactor evidence="2">
        <name>Zn(2+)</name>
        <dbReference type="ChEBI" id="CHEBI:29105"/>
    </cofactor>
</comment>
<feature type="region of interest" description="Disordered" evidence="10">
    <location>
        <begin position="244"/>
        <end position="269"/>
    </location>
</feature>
<dbReference type="Pfam" id="PF16123">
    <property type="entry name" value="HAGH_C"/>
    <property type="match status" value="1"/>
</dbReference>
<evidence type="ECO:0000256" key="10">
    <source>
        <dbReference type="SAM" id="MobiDB-lite"/>
    </source>
</evidence>
<dbReference type="InterPro" id="IPR032282">
    <property type="entry name" value="HAGH_C"/>
</dbReference>
<evidence type="ECO:0000256" key="3">
    <source>
        <dbReference type="ARBA" id="ARBA00004963"/>
    </source>
</evidence>
<gene>
    <name evidence="12" type="primary">GLO2</name>
</gene>
<evidence type="ECO:0000256" key="8">
    <source>
        <dbReference type="ARBA" id="ARBA00022833"/>
    </source>
</evidence>
<dbReference type="GO" id="GO:0046872">
    <property type="term" value="F:metal ion binding"/>
    <property type="evidence" value="ECO:0007669"/>
    <property type="project" value="UniProtKB-KW"/>
</dbReference>
<dbReference type="EMBL" id="BT076403">
    <property type="protein sequence ID" value="ACO10827.1"/>
    <property type="molecule type" value="mRNA"/>
</dbReference>
<evidence type="ECO:0000256" key="5">
    <source>
        <dbReference type="ARBA" id="ARBA00011917"/>
    </source>
</evidence>
<dbReference type="Gene3D" id="3.60.15.10">
    <property type="entry name" value="Ribonuclease Z/Hydroxyacylglutathione hydrolase-like"/>
    <property type="match status" value="1"/>
</dbReference>
<dbReference type="InterPro" id="IPR001279">
    <property type="entry name" value="Metallo-B-lactamas"/>
</dbReference>
<comment type="pathway">
    <text evidence="3">Secondary metabolite metabolism; methylglyoxal degradation; (R)-lactate from methylglyoxal: step 2/2.</text>
</comment>
<dbReference type="PANTHER" id="PTHR11935">
    <property type="entry name" value="BETA LACTAMASE DOMAIN"/>
    <property type="match status" value="1"/>
</dbReference>
<keyword evidence="8" id="KW-0862">Zinc</keyword>
<proteinExistence type="evidence at transcript level"/>
<dbReference type="PANTHER" id="PTHR11935:SF94">
    <property type="entry name" value="TENZING NORGAY, ISOFORM C"/>
    <property type="match status" value="1"/>
</dbReference>
<feature type="compositionally biased region" description="Basic and acidic residues" evidence="10">
    <location>
        <begin position="244"/>
        <end position="253"/>
    </location>
</feature>
<dbReference type="Pfam" id="PF00753">
    <property type="entry name" value="Lactamase_B"/>
    <property type="match status" value="1"/>
</dbReference>